<protein>
    <submittedName>
        <fullName evidence="1">Uncharacterized protein</fullName>
    </submittedName>
</protein>
<dbReference type="EMBL" id="GBRH01163776">
    <property type="protein sequence ID" value="JAE34120.1"/>
    <property type="molecule type" value="Transcribed_RNA"/>
</dbReference>
<sequence>MILELILCCLVQFSLFRLGSVMCFGVSAGKV</sequence>
<organism evidence="1">
    <name type="scientific">Arundo donax</name>
    <name type="common">Giant reed</name>
    <name type="synonym">Donax arundinaceus</name>
    <dbReference type="NCBI Taxonomy" id="35708"/>
    <lineage>
        <taxon>Eukaryota</taxon>
        <taxon>Viridiplantae</taxon>
        <taxon>Streptophyta</taxon>
        <taxon>Embryophyta</taxon>
        <taxon>Tracheophyta</taxon>
        <taxon>Spermatophyta</taxon>
        <taxon>Magnoliopsida</taxon>
        <taxon>Liliopsida</taxon>
        <taxon>Poales</taxon>
        <taxon>Poaceae</taxon>
        <taxon>PACMAD clade</taxon>
        <taxon>Arundinoideae</taxon>
        <taxon>Arundineae</taxon>
        <taxon>Arundo</taxon>
    </lineage>
</organism>
<reference evidence="1" key="2">
    <citation type="journal article" date="2015" name="Data Brief">
        <title>Shoot transcriptome of the giant reed, Arundo donax.</title>
        <authorList>
            <person name="Barrero R.A."/>
            <person name="Guerrero F.D."/>
            <person name="Moolhuijzen P."/>
            <person name="Goolsby J.A."/>
            <person name="Tidwell J."/>
            <person name="Bellgard S.E."/>
            <person name="Bellgard M.I."/>
        </authorList>
    </citation>
    <scope>NUCLEOTIDE SEQUENCE</scope>
    <source>
        <tissue evidence="1">Shoot tissue taken approximately 20 cm above the soil surface</tissue>
    </source>
</reference>
<proteinExistence type="predicted"/>
<reference evidence="1" key="1">
    <citation type="submission" date="2014-09" db="EMBL/GenBank/DDBJ databases">
        <authorList>
            <person name="Magalhaes I.L.F."/>
            <person name="Oliveira U."/>
            <person name="Santos F.R."/>
            <person name="Vidigal T.H.D.A."/>
            <person name="Brescovit A.D."/>
            <person name="Santos A.J."/>
        </authorList>
    </citation>
    <scope>NUCLEOTIDE SEQUENCE</scope>
    <source>
        <tissue evidence="1">Shoot tissue taken approximately 20 cm above the soil surface</tissue>
    </source>
</reference>
<dbReference type="AlphaFoldDB" id="A0A0A9HAF3"/>
<name>A0A0A9HAF3_ARUDO</name>
<evidence type="ECO:0000313" key="1">
    <source>
        <dbReference type="EMBL" id="JAE34120.1"/>
    </source>
</evidence>
<accession>A0A0A9HAF3</accession>